<reference evidence="8 9" key="1">
    <citation type="journal article" date="2019" name="Extremophiles">
        <title>Biogeography of thermophiles and predominance of Thermus scotoductus in domestic water heaters.</title>
        <authorList>
            <person name="Wilpiszeski R.L."/>
            <person name="Zhang Z."/>
            <person name="House C.H."/>
        </authorList>
    </citation>
    <scope>NUCLEOTIDE SEQUENCE [LARGE SCALE GENOMIC DNA]</scope>
    <source>
        <strain evidence="8 9">34_S34</strain>
    </source>
</reference>
<comment type="subcellular location">
    <subcellularLocation>
        <location evidence="1">Cell membrane</location>
        <topology evidence="1">Multi-pass membrane protein</topology>
    </subcellularLocation>
</comment>
<evidence type="ECO:0000256" key="5">
    <source>
        <dbReference type="ARBA" id="ARBA00022989"/>
    </source>
</evidence>
<dbReference type="EMBL" id="PELP01000103">
    <property type="protein sequence ID" value="RTH05743.1"/>
    <property type="molecule type" value="Genomic_DNA"/>
</dbReference>
<accession>A0A430RE80</accession>
<feature type="transmembrane region" description="Helical" evidence="7">
    <location>
        <begin position="144"/>
        <end position="164"/>
    </location>
</feature>
<organism evidence="8 9">
    <name type="scientific">Thermus scotoductus</name>
    <dbReference type="NCBI Taxonomy" id="37636"/>
    <lineage>
        <taxon>Bacteria</taxon>
        <taxon>Thermotogati</taxon>
        <taxon>Deinococcota</taxon>
        <taxon>Deinococci</taxon>
        <taxon>Thermales</taxon>
        <taxon>Thermaceae</taxon>
        <taxon>Thermus</taxon>
    </lineage>
</organism>
<dbReference type="GO" id="GO:0005886">
    <property type="term" value="C:plasma membrane"/>
    <property type="evidence" value="ECO:0007669"/>
    <property type="project" value="UniProtKB-SubCell"/>
</dbReference>
<feature type="transmembrane region" description="Helical" evidence="7">
    <location>
        <begin position="79"/>
        <end position="99"/>
    </location>
</feature>
<dbReference type="PANTHER" id="PTHR30250:SF10">
    <property type="entry name" value="LIPOPOLYSACCHARIDE BIOSYNTHESIS PROTEIN WZXC"/>
    <property type="match status" value="1"/>
</dbReference>
<name>A0A430RE80_THESC</name>
<dbReference type="RefSeq" id="WP_126200164.1">
    <property type="nucleotide sequence ID" value="NZ_PELP01000103.1"/>
</dbReference>
<protein>
    <submittedName>
        <fullName evidence="8">Polysaccharide biosynthesis protein</fullName>
    </submittedName>
</protein>
<evidence type="ECO:0000313" key="9">
    <source>
        <dbReference type="Proteomes" id="UP000286734"/>
    </source>
</evidence>
<feature type="transmembrane region" description="Helical" evidence="7">
    <location>
        <begin position="176"/>
        <end position="195"/>
    </location>
</feature>
<evidence type="ECO:0000313" key="8">
    <source>
        <dbReference type="EMBL" id="RTH05743.1"/>
    </source>
</evidence>
<keyword evidence="3" id="KW-1003">Cell membrane</keyword>
<feature type="transmembrane region" description="Helical" evidence="7">
    <location>
        <begin position="43"/>
        <end position="67"/>
    </location>
</feature>
<comment type="caution">
    <text evidence="8">The sequence shown here is derived from an EMBL/GenBank/DDBJ whole genome shotgun (WGS) entry which is preliminary data.</text>
</comment>
<feature type="transmembrane region" description="Helical" evidence="7">
    <location>
        <begin position="12"/>
        <end position="37"/>
    </location>
</feature>
<evidence type="ECO:0000256" key="7">
    <source>
        <dbReference type="SAM" id="Phobius"/>
    </source>
</evidence>
<dbReference type="InterPro" id="IPR050833">
    <property type="entry name" value="Poly_Biosynth_Transport"/>
</dbReference>
<feature type="transmembrane region" description="Helical" evidence="7">
    <location>
        <begin position="321"/>
        <end position="347"/>
    </location>
</feature>
<sequence>MSLREQVLRGGAFLIARQGLGLVLSLAALFLVTKIIGPSAYGVYASALGLVSFVLQIASLGVNVYLVRSPDLDEKDYQAALALYGWIGLALLVLAFPIGKALQLYTKISGLDWVTTVLLLGLPVFLIGRVFLAKLERTLDFARVAVAELAGSLSYLLVAVPLAWQGWGYWAPSFGWLMSQGVATLLYARFAAIPLRPRWHRERVRAMLEYGMGFSASLWVWQIRILVLPLVVAPLAGPQGAGYVALAVRLVEALSFVKSATWRLSISALARIQQESSRLRYAVEEGMYLQVLALGPFLLAFAWLGPWLVPRLLGEAWSEALLVYPFIALAYLVNGVFSLHSSALYVLRYNWQVSVHVKTWDHPFRMDLRPRGWAGTHRRWSPWNSLPHSSTP</sequence>
<keyword evidence="6 7" id="KW-0472">Membrane</keyword>
<dbReference type="PANTHER" id="PTHR30250">
    <property type="entry name" value="PST FAMILY PREDICTED COLANIC ACID TRANSPORTER"/>
    <property type="match status" value="1"/>
</dbReference>
<keyword evidence="4 7" id="KW-0812">Transmembrane</keyword>
<dbReference type="Proteomes" id="UP000286734">
    <property type="component" value="Unassembled WGS sequence"/>
</dbReference>
<evidence type="ECO:0000256" key="4">
    <source>
        <dbReference type="ARBA" id="ARBA00022692"/>
    </source>
</evidence>
<feature type="transmembrane region" description="Helical" evidence="7">
    <location>
        <begin position="111"/>
        <end position="132"/>
    </location>
</feature>
<evidence type="ECO:0000256" key="2">
    <source>
        <dbReference type="ARBA" id="ARBA00007430"/>
    </source>
</evidence>
<evidence type="ECO:0000256" key="3">
    <source>
        <dbReference type="ARBA" id="ARBA00022475"/>
    </source>
</evidence>
<feature type="transmembrane region" description="Helical" evidence="7">
    <location>
        <begin position="287"/>
        <end position="309"/>
    </location>
</feature>
<gene>
    <name evidence="8" type="ORF">CSW47_04565</name>
</gene>
<dbReference type="AlphaFoldDB" id="A0A430RE80"/>
<keyword evidence="5 7" id="KW-1133">Transmembrane helix</keyword>
<comment type="similarity">
    <text evidence="2">Belongs to the polysaccharide synthase family.</text>
</comment>
<proteinExistence type="inferred from homology"/>
<dbReference type="Pfam" id="PF13440">
    <property type="entry name" value="Polysacc_synt_3"/>
    <property type="match status" value="1"/>
</dbReference>
<evidence type="ECO:0000256" key="1">
    <source>
        <dbReference type="ARBA" id="ARBA00004651"/>
    </source>
</evidence>
<evidence type="ECO:0000256" key="6">
    <source>
        <dbReference type="ARBA" id="ARBA00023136"/>
    </source>
</evidence>